<comment type="similarity">
    <text evidence="4">Belongs to the TBCB family.</text>
</comment>
<dbReference type="PROSITE" id="PS50245">
    <property type="entry name" value="CAP_GLY_2"/>
    <property type="match status" value="1"/>
</dbReference>
<name>A0A2S5B4V6_9BASI</name>
<dbReference type="Gene3D" id="3.10.20.90">
    <property type="entry name" value="Phosphatidylinositol 3-kinase Catalytic Subunit, Chain A, domain 1"/>
    <property type="match status" value="1"/>
</dbReference>
<dbReference type="EMBL" id="PJQD01000072">
    <property type="protein sequence ID" value="POY71813.1"/>
    <property type="molecule type" value="Genomic_DNA"/>
</dbReference>
<dbReference type="InterPro" id="IPR036859">
    <property type="entry name" value="CAP-Gly_dom_sf"/>
</dbReference>
<dbReference type="InterPro" id="IPR029071">
    <property type="entry name" value="Ubiquitin-like_domsf"/>
</dbReference>
<dbReference type="PROSITE" id="PS00845">
    <property type="entry name" value="CAP_GLY_1"/>
    <property type="match status" value="1"/>
</dbReference>
<reference evidence="7 8" key="1">
    <citation type="journal article" date="2018" name="Front. Microbiol.">
        <title>Prospects for Fungal Bioremediation of Acidic Radioactive Waste Sites: Characterization and Genome Sequence of Rhodotorula taiwanensis MD1149.</title>
        <authorList>
            <person name="Tkavc R."/>
            <person name="Matrosova V.Y."/>
            <person name="Grichenko O.E."/>
            <person name="Gostincar C."/>
            <person name="Volpe R.P."/>
            <person name="Klimenkova P."/>
            <person name="Gaidamakova E.K."/>
            <person name="Zhou C.E."/>
            <person name="Stewart B.J."/>
            <person name="Lyman M.G."/>
            <person name="Malfatti S.A."/>
            <person name="Rubinfeld B."/>
            <person name="Courtot M."/>
            <person name="Singh J."/>
            <person name="Dalgard C.L."/>
            <person name="Hamilton T."/>
            <person name="Frey K.G."/>
            <person name="Gunde-Cimerman N."/>
            <person name="Dugan L."/>
            <person name="Daly M.J."/>
        </authorList>
    </citation>
    <scope>NUCLEOTIDE SEQUENCE [LARGE SCALE GENOMIC DNA]</scope>
    <source>
        <strain evidence="7 8">MD1149</strain>
    </source>
</reference>
<keyword evidence="3" id="KW-0143">Chaperone</keyword>
<feature type="compositionally biased region" description="Acidic residues" evidence="5">
    <location>
        <begin position="234"/>
        <end position="253"/>
    </location>
</feature>
<comment type="subcellular location">
    <subcellularLocation>
        <location evidence="1">Cytoplasm</location>
    </subcellularLocation>
</comment>
<dbReference type="Pfam" id="PF14560">
    <property type="entry name" value="Ubiquitin_2"/>
    <property type="match status" value="1"/>
</dbReference>
<keyword evidence="2" id="KW-0963">Cytoplasm</keyword>
<evidence type="ECO:0000256" key="3">
    <source>
        <dbReference type="ARBA" id="ARBA00023186"/>
    </source>
</evidence>
<dbReference type="PANTHER" id="PTHR18916:SF85">
    <property type="entry name" value="TUBULIN-FOLDING COFACTOR B"/>
    <property type="match status" value="1"/>
</dbReference>
<dbReference type="GO" id="GO:0035371">
    <property type="term" value="C:microtubule plus-end"/>
    <property type="evidence" value="ECO:0007669"/>
    <property type="project" value="TreeGrafter"/>
</dbReference>
<proteinExistence type="inferred from homology"/>
<sequence>MSLISLWVSSPDTHSERRLGLDLTVHQLKLKLEPITGIPLGAQTISLRRTATGAAADHPGQLVALLDQDSKTLADYGAQEYMTIRVESSDPHARGLAGQFTDDSQVEKFELTPEEYAARGDTVLAWKMRNQIGRFAPPAPATSDPGLAPTLPADLVPGARCQVALSDELSRRGTVRFVGPTEFGAKDGSVWVGVEWDEPVGKNDGAVEGQRYFQTGPQRASFVRPDKVTVGDFPELDPFADDDDEGEDEEMEM</sequence>
<dbReference type="Pfam" id="PF01302">
    <property type="entry name" value="CAP_GLY"/>
    <property type="match status" value="1"/>
</dbReference>
<dbReference type="PANTHER" id="PTHR18916">
    <property type="entry name" value="DYNACTIN 1-RELATED MICROTUBULE-BINDING"/>
    <property type="match status" value="1"/>
</dbReference>
<dbReference type="STRING" id="741276.A0A2S5B4V6"/>
<protein>
    <recommendedName>
        <fullName evidence="6">CAP-Gly domain-containing protein</fullName>
    </recommendedName>
</protein>
<comment type="caution">
    <text evidence="7">The sequence shown here is derived from an EMBL/GenBank/DDBJ whole genome shotgun (WGS) entry which is preliminary data.</text>
</comment>
<evidence type="ECO:0000256" key="2">
    <source>
        <dbReference type="ARBA" id="ARBA00022490"/>
    </source>
</evidence>
<dbReference type="AlphaFoldDB" id="A0A2S5B4V6"/>
<dbReference type="SUPFAM" id="SSF74924">
    <property type="entry name" value="Cap-Gly domain"/>
    <property type="match status" value="1"/>
</dbReference>
<dbReference type="Gene3D" id="2.30.30.190">
    <property type="entry name" value="CAP Gly-rich-like domain"/>
    <property type="match status" value="1"/>
</dbReference>
<dbReference type="InterPro" id="IPR000626">
    <property type="entry name" value="Ubiquitin-like_dom"/>
</dbReference>
<accession>A0A2S5B4V6</accession>
<dbReference type="GO" id="GO:0007023">
    <property type="term" value="P:post-chaperonin tubulin folding pathway"/>
    <property type="evidence" value="ECO:0007669"/>
    <property type="project" value="InterPro"/>
</dbReference>
<evidence type="ECO:0000256" key="1">
    <source>
        <dbReference type="ARBA" id="ARBA00004496"/>
    </source>
</evidence>
<dbReference type="CDD" id="cd01789">
    <property type="entry name" value="Ubl_TBCB"/>
    <property type="match status" value="1"/>
</dbReference>
<evidence type="ECO:0000313" key="7">
    <source>
        <dbReference type="EMBL" id="POY71813.1"/>
    </source>
</evidence>
<dbReference type="GO" id="GO:0031122">
    <property type="term" value="P:cytoplasmic microtubule organization"/>
    <property type="evidence" value="ECO:0007669"/>
    <property type="project" value="TreeGrafter"/>
</dbReference>
<dbReference type="GO" id="GO:0005634">
    <property type="term" value="C:nucleus"/>
    <property type="evidence" value="ECO:0007669"/>
    <property type="project" value="TreeGrafter"/>
</dbReference>
<dbReference type="Proteomes" id="UP000237144">
    <property type="component" value="Unassembled WGS sequence"/>
</dbReference>
<dbReference type="GO" id="GO:0051010">
    <property type="term" value="F:microtubule plus-end binding"/>
    <property type="evidence" value="ECO:0007669"/>
    <property type="project" value="TreeGrafter"/>
</dbReference>
<evidence type="ECO:0000256" key="5">
    <source>
        <dbReference type="SAM" id="MobiDB-lite"/>
    </source>
</evidence>
<feature type="domain" description="CAP-Gly" evidence="6">
    <location>
        <begin position="190"/>
        <end position="224"/>
    </location>
</feature>
<dbReference type="SMART" id="SM01052">
    <property type="entry name" value="CAP_GLY"/>
    <property type="match status" value="1"/>
</dbReference>
<dbReference type="GO" id="GO:0043014">
    <property type="term" value="F:alpha-tubulin binding"/>
    <property type="evidence" value="ECO:0007669"/>
    <property type="project" value="InterPro"/>
</dbReference>
<dbReference type="GO" id="GO:0005938">
    <property type="term" value="C:cell cortex"/>
    <property type="evidence" value="ECO:0007669"/>
    <property type="project" value="TreeGrafter"/>
</dbReference>
<evidence type="ECO:0000313" key="8">
    <source>
        <dbReference type="Proteomes" id="UP000237144"/>
    </source>
</evidence>
<keyword evidence="8" id="KW-1185">Reference proteome</keyword>
<dbReference type="GO" id="GO:0007021">
    <property type="term" value="P:tubulin complex assembly"/>
    <property type="evidence" value="ECO:0007669"/>
    <property type="project" value="InterPro"/>
</dbReference>
<dbReference type="InterPro" id="IPR000938">
    <property type="entry name" value="CAP-Gly_domain"/>
</dbReference>
<evidence type="ECO:0000256" key="4">
    <source>
        <dbReference type="ARBA" id="ARBA00025779"/>
    </source>
</evidence>
<dbReference type="InterPro" id="IPR045172">
    <property type="entry name" value="TBCB_Ubl"/>
</dbReference>
<organism evidence="7 8">
    <name type="scientific">Rhodotorula taiwanensis</name>
    <dbReference type="NCBI Taxonomy" id="741276"/>
    <lineage>
        <taxon>Eukaryota</taxon>
        <taxon>Fungi</taxon>
        <taxon>Dikarya</taxon>
        <taxon>Basidiomycota</taxon>
        <taxon>Pucciniomycotina</taxon>
        <taxon>Microbotryomycetes</taxon>
        <taxon>Sporidiobolales</taxon>
        <taxon>Sporidiobolaceae</taxon>
        <taxon>Rhodotorula</taxon>
    </lineage>
</organism>
<dbReference type="SUPFAM" id="SSF54236">
    <property type="entry name" value="Ubiquitin-like"/>
    <property type="match status" value="1"/>
</dbReference>
<dbReference type="OrthoDB" id="5295208at2759"/>
<evidence type="ECO:0000259" key="6">
    <source>
        <dbReference type="PROSITE" id="PS50245"/>
    </source>
</evidence>
<gene>
    <name evidence="7" type="ORF">BMF94_5174</name>
</gene>
<feature type="region of interest" description="Disordered" evidence="5">
    <location>
        <begin position="229"/>
        <end position="253"/>
    </location>
</feature>